<sequence length="90" mass="10191">MKWFDSYIDELKEKLNLPSDYAAAKFLGVPRQSMTKVRNGQVLGKDKCLRLAVALKRDPLEIIATAEAQTEKNQELKAVWLKLAKEKGNS</sequence>
<dbReference type="EMBL" id="AGVO01000014">
    <property type="protein sequence ID" value="EHI53771.1"/>
    <property type="molecule type" value="Genomic_DNA"/>
</dbReference>
<dbReference type="RefSeq" id="WP_005311542.1">
    <property type="nucleotide sequence ID" value="NZ_AGVO01000014.1"/>
</dbReference>
<name>A0ABN0E3J0_AERSS</name>
<evidence type="ECO:0000313" key="1">
    <source>
        <dbReference type="EMBL" id="EHI53771.1"/>
    </source>
</evidence>
<dbReference type="Proteomes" id="UP000006428">
    <property type="component" value="Unassembled WGS sequence"/>
</dbReference>
<organism evidence="1 2">
    <name type="scientific">Aeromonas salmonicida subsp. salmonicida 01-B526</name>
    <dbReference type="NCBI Taxonomy" id="1076135"/>
    <lineage>
        <taxon>Bacteria</taxon>
        <taxon>Pseudomonadati</taxon>
        <taxon>Pseudomonadota</taxon>
        <taxon>Gammaproteobacteria</taxon>
        <taxon>Aeromonadales</taxon>
        <taxon>Aeromonadaceae</taxon>
        <taxon>Aeromonas</taxon>
    </lineage>
</organism>
<reference evidence="1 2" key="1">
    <citation type="journal article" date="2012" name="Front. Microbiol.">
        <title>Draft Genome Sequence of the Virulent Strain 01-B526 of the Fish Pathogen Aeromonas salmonicida.</title>
        <authorList>
            <person name="Charette S.J."/>
            <person name="Brochu F."/>
            <person name="Boyle B."/>
            <person name="Filion G."/>
            <person name="Tanaka K.H."/>
            <person name="Derome N."/>
        </authorList>
    </citation>
    <scope>NUCLEOTIDE SEQUENCE [LARGE SCALE GENOMIC DNA]</scope>
    <source>
        <strain evidence="1 2">01-B526</strain>
    </source>
</reference>
<keyword evidence="2" id="KW-1185">Reference proteome</keyword>
<evidence type="ECO:0000313" key="2">
    <source>
        <dbReference type="Proteomes" id="UP000006428"/>
    </source>
</evidence>
<comment type="caution">
    <text evidence="1">The sequence shown here is derived from an EMBL/GenBank/DDBJ whole genome shotgun (WGS) entry which is preliminary data.</text>
</comment>
<gene>
    <name evidence="1" type="ORF">IYQ_04418</name>
</gene>
<accession>A0ABN0E3J0</accession>
<protein>
    <submittedName>
        <fullName evidence="1">Phage protein</fullName>
    </submittedName>
</protein>
<proteinExistence type="predicted"/>